<name>A0A193GCB6_9BORD</name>
<proteinExistence type="predicted"/>
<feature type="region of interest" description="Disordered" evidence="5">
    <location>
        <begin position="193"/>
        <end position="212"/>
    </location>
</feature>
<organism evidence="8 9">
    <name type="scientific">Bordetella flabilis</name>
    <dbReference type="NCBI Taxonomy" id="463014"/>
    <lineage>
        <taxon>Bacteria</taxon>
        <taxon>Pseudomonadati</taxon>
        <taxon>Pseudomonadota</taxon>
        <taxon>Betaproteobacteria</taxon>
        <taxon>Burkholderiales</taxon>
        <taxon>Alcaligenaceae</taxon>
        <taxon>Bordetella</taxon>
    </lineage>
</organism>
<dbReference type="RefSeq" id="WP_066655920.1">
    <property type="nucleotide sequence ID" value="NZ_CBCSCL010000055.1"/>
</dbReference>
<keyword evidence="3" id="KW-0998">Cell outer membrane</keyword>
<evidence type="ECO:0000256" key="1">
    <source>
        <dbReference type="ARBA" id="ARBA00004442"/>
    </source>
</evidence>
<dbReference type="Proteomes" id="UP000091926">
    <property type="component" value="Chromosome"/>
</dbReference>
<dbReference type="PRINTS" id="PR01023">
    <property type="entry name" value="NAFLGMOTY"/>
</dbReference>
<dbReference type="InterPro" id="IPR006690">
    <property type="entry name" value="OMPA-like_CS"/>
</dbReference>
<dbReference type="PANTHER" id="PTHR30329:SF21">
    <property type="entry name" value="LIPOPROTEIN YIAD-RELATED"/>
    <property type="match status" value="1"/>
</dbReference>
<dbReference type="Pfam" id="PF00691">
    <property type="entry name" value="OmpA"/>
    <property type="match status" value="1"/>
</dbReference>
<feature type="domain" description="OmpA-like" evidence="7">
    <location>
        <begin position="78"/>
        <end position="194"/>
    </location>
</feature>
<dbReference type="EMBL" id="CP016172">
    <property type="protein sequence ID" value="ANN77101.1"/>
    <property type="molecule type" value="Genomic_DNA"/>
</dbReference>
<evidence type="ECO:0000313" key="8">
    <source>
        <dbReference type="EMBL" id="ANN77101.1"/>
    </source>
</evidence>
<dbReference type="Gene3D" id="3.30.1330.60">
    <property type="entry name" value="OmpA-like domain"/>
    <property type="match status" value="1"/>
</dbReference>
<dbReference type="PRINTS" id="PR01021">
    <property type="entry name" value="OMPADOMAIN"/>
</dbReference>
<evidence type="ECO:0000256" key="3">
    <source>
        <dbReference type="ARBA" id="ARBA00023237"/>
    </source>
</evidence>
<dbReference type="SUPFAM" id="SSF103088">
    <property type="entry name" value="OmpA-like"/>
    <property type="match status" value="1"/>
</dbReference>
<evidence type="ECO:0000313" key="9">
    <source>
        <dbReference type="Proteomes" id="UP000091926"/>
    </source>
</evidence>
<dbReference type="STRING" id="463014.BAU07_08265"/>
<keyword evidence="2 4" id="KW-0472">Membrane</keyword>
<gene>
    <name evidence="8" type="ORF">BAU07_08265</name>
</gene>
<dbReference type="InterPro" id="IPR036737">
    <property type="entry name" value="OmpA-like_sf"/>
</dbReference>
<dbReference type="NCBIfam" id="NF045787">
    <property type="entry name" value="OmpABordt"/>
    <property type="match status" value="1"/>
</dbReference>
<evidence type="ECO:0000256" key="6">
    <source>
        <dbReference type="SAM" id="SignalP"/>
    </source>
</evidence>
<feature type="signal peptide" evidence="6">
    <location>
        <begin position="1"/>
        <end position="24"/>
    </location>
</feature>
<dbReference type="PANTHER" id="PTHR30329">
    <property type="entry name" value="STATOR ELEMENT OF FLAGELLAR MOTOR COMPLEX"/>
    <property type="match status" value="1"/>
</dbReference>
<protein>
    <recommendedName>
        <fullName evidence="7">OmpA-like domain-containing protein</fullName>
    </recommendedName>
</protein>
<evidence type="ECO:0000256" key="5">
    <source>
        <dbReference type="SAM" id="MobiDB-lite"/>
    </source>
</evidence>
<keyword evidence="9" id="KW-1185">Reference proteome</keyword>
<feature type="chain" id="PRO_5008258775" description="OmpA-like domain-containing protein" evidence="6">
    <location>
        <begin position="25"/>
        <end position="212"/>
    </location>
</feature>
<evidence type="ECO:0000259" key="7">
    <source>
        <dbReference type="PROSITE" id="PS51123"/>
    </source>
</evidence>
<sequence>MNKPSKFALALAFAAVTASGAASAQTVDNWRNPFGNVWKNGTNELCWRDAFWTPATGIPGCDGVPVAQAPRAPAPTPVAAKVVYNADTFFDFDKSTLKPEGRQLLDQVAQQANGMNLETIIAVGHTDSIGTEAYNQKLSERRAASVKTYLVSKGVDANRIYTEGKGESQPIATNSTAAGRAQNRRVEIEIVGTRAGTAAPASTAPGTTAPRR</sequence>
<dbReference type="GO" id="GO:0009279">
    <property type="term" value="C:cell outer membrane"/>
    <property type="evidence" value="ECO:0007669"/>
    <property type="project" value="UniProtKB-SubCell"/>
</dbReference>
<dbReference type="CDD" id="cd07185">
    <property type="entry name" value="OmpA_C-like"/>
    <property type="match status" value="1"/>
</dbReference>
<reference evidence="8 9" key="1">
    <citation type="submission" date="2016-06" db="EMBL/GenBank/DDBJ databases">
        <title>Complete genome sequences of Bordetella bronchialis and Bordetella flabilis.</title>
        <authorList>
            <person name="LiPuma J.J."/>
            <person name="Spilker T."/>
        </authorList>
    </citation>
    <scope>NUCLEOTIDE SEQUENCE [LARGE SCALE GENOMIC DNA]</scope>
    <source>
        <strain evidence="8 9">AU10664</strain>
    </source>
</reference>
<dbReference type="KEGG" id="bfz:BAU07_08265"/>
<dbReference type="PROSITE" id="PS01068">
    <property type="entry name" value="OMPA_1"/>
    <property type="match status" value="1"/>
</dbReference>
<dbReference type="PROSITE" id="PS51123">
    <property type="entry name" value="OMPA_2"/>
    <property type="match status" value="1"/>
</dbReference>
<evidence type="ECO:0000256" key="2">
    <source>
        <dbReference type="ARBA" id="ARBA00023136"/>
    </source>
</evidence>
<evidence type="ECO:0000256" key="4">
    <source>
        <dbReference type="PROSITE-ProRule" id="PRU00473"/>
    </source>
</evidence>
<dbReference type="InterPro" id="IPR006665">
    <property type="entry name" value="OmpA-like"/>
</dbReference>
<accession>A0A193GCB6</accession>
<dbReference type="InterPro" id="IPR006664">
    <property type="entry name" value="OMP_bac"/>
</dbReference>
<dbReference type="OrthoDB" id="1149075at2"/>
<comment type="subcellular location">
    <subcellularLocation>
        <location evidence="1">Cell outer membrane</location>
    </subcellularLocation>
</comment>
<keyword evidence="6" id="KW-0732">Signal</keyword>
<dbReference type="AlphaFoldDB" id="A0A193GCB6"/>
<dbReference type="InterPro" id="IPR050330">
    <property type="entry name" value="Bact_OuterMem_StrucFunc"/>
</dbReference>